<dbReference type="EMBL" id="CP042469">
    <property type="protein sequence ID" value="QOX65624.1"/>
    <property type="molecule type" value="Genomic_DNA"/>
</dbReference>
<keyword evidence="2" id="KW-1185">Reference proteome</keyword>
<gene>
    <name evidence="1" type="ORF">FRZ06_20860</name>
</gene>
<protein>
    <submittedName>
        <fullName evidence="1">Uncharacterized protein</fullName>
    </submittedName>
</protein>
<organism evidence="1 2">
    <name type="scientific">Anoxybacterium hadale</name>
    <dbReference type="NCBI Taxonomy" id="3408580"/>
    <lineage>
        <taxon>Bacteria</taxon>
        <taxon>Bacillati</taxon>
        <taxon>Bacillota</taxon>
        <taxon>Clostridia</taxon>
        <taxon>Peptostreptococcales</taxon>
        <taxon>Anaerovoracaceae</taxon>
        <taxon>Anoxybacterium</taxon>
    </lineage>
</organism>
<accession>A0ACD1AH03</accession>
<evidence type="ECO:0000313" key="2">
    <source>
        <dbReference type="Proteomes" id="UP000594014"/>
    </source>
</evidence>
<reference evidence="1" key="1">
    <citation type="submission" date="2019-08" db="EMBL/GenBank/DDBJ databases">
        <title>Genome sequence of Clostridiales bacterium MT110.</title>
        <authorList>
            <person name="Cao J."/>
        </authorList>
    </citation>
    <scope>NUCLEOTIDE SEQUENCE</scope>
    <source>
        <strain evidence="1">MT110</strain>
    </source>
</reference>
<dbReference type="Proteomes" id="UP000594014">
    <property type="component" value="Chromosome"/>
</dbReference>
<name>A0ACD1AH03_9FIRM</name>
<proteinExistence type="predicted"/>
<sequence length="191" mass="21692">MTDAGIKKLLGVLLRNKEIAYSLLSAFKAEDMERGILAIPESMINRDFKMLIMDKASPFLNDYLMTFQQNSIYMELDGNAKQLGRIKAMLMLTFDRFEFQNGTHRMTFTYHEDIKSEGNFVQSMAVKAAGLKGSYLQTAAEMAKLGWLSVTKDTLVIDIDAHDIAEKIPPSLELDYLSCEDGILKFKFMIH</sequence>
<evidence type="ECO:0000313" key="1">
    <source>
        <dbReference type="EMBL" id="QOX65624.1"/>
    </source>
</evidence>